<dbReference type="RefSeq" id="WP_057904705.1">
    <property type="nucleotide sequence ID" value="NZ_AZDA01000079.1"/>
</dbReference>
<dbReference type="InterPro" id="IPR016440">
    <property type="entry name" value="Rubredoxin-O_OxRdtase"/>
</dbReference>
<keyword evidence="7" id="KW-1185">Reference proteome</keyword>
<dbReference type="PIRSF" id="PIRSF005243">
    <property type="entry name" value="ROO"/>
    <property type="match status" value="1"/>
</dbReference>
<dbReference type="InterPro" id="IPR051285">
    <property type="entry name" value="NADH_oxidoreductase_modular"/>
</dbReference>
<dbReference type="PANTHER" id="PTHR32145:SF20">
    <property type="entry name" value="FLAVOPROTEIN"/>
    <property type="match status" value="1"/>
</dbReference>
<evidence type="ECO:0000256" key="2">
    <source>
        <dbReference type="ARBA" id="ARBA00007121"/>
    </source>
</evidence>
<dbReference type="InterPro" id="IPR026816">
    <property type="entry name" value="Flavodoxin_dom"/>
</dbReference>
<proteinExistence type="inferred from homology"/>
<dbReference type="Pfam" id="PF19583">
    <property type="entry name" value="ODP"/>
    <property type="match status" value="1"/>
</dbReference>
<dbReference type="CDD" id="cd07709">
    <property type="entry name" value="flavodiiron_proteins_MBL-fold"/>
    <property type="match status" value="1"/>
</dbReference>
<dbReference type="Pfam" id="PF12724">
    <property type="entry name" value="Flavodoxin_5"/>
    <property type="match status" value="1"/>
</dbReference>
<name>A0A0R1GUK0_9LACO</name>
<organism evidence="6 7">
    <name type="scientific">Loigolactobacillus bifermentans DSM 20003</name>
    <dbReference type="NCBI Taxonomy" id="1423726"/>
    <lineage>
        <taxon>Bacteria</taxon>
        <taxon>Bacillati</taxon>
        <taxon>Bacillota</taxon>
        <taxon>Bacilli</taxon>
        <taxon>Lactobacillales</taxon>
        <taxon>Lactobacillaceae</taxon>
        <taxon>Loigolactobacillus</taxon>
    </lineage>
</organism>
<dbReference type="OrthoDB" id="9807946at2"/>
<dbReference type="GO" id="GO:0009055">
    <property type="term" value="F:electron transfer activity"/>
    <property type="evidence" value="ECO:0007669"/>
    <property type="project" value="InterPro"/>
</dbReference>
<dbReference type="SUPFAM" id="SSF56281">
    <property type="entry name" value="Metallo-hydrolase/oxidoreductase"/>
    <property type="match status" value="1"/>
</dbReference>
<protein>
    <submittedName>
        <fullName evidence="6">Flavodoxin nitric oxide synthase</fullName>
    </submittedName>
</protein>
<sequence length="406" mass="46012">METVQRLTDSILSLDCNDRRLERFENLFPLPDGVSYNSYYIDDEKTAIVDTVDSSVTLQFLENVKYALNGRDLDFLIVNHMEPDHCANIVELAKLYPNMKLVGNAQTFAFFEQFYPSADLTANYYPVKNGDQLSLGQHELNFVFAPMVHWPEVMFSYESTEKILFSADAFGTFGALNGNLFTDETDYENLYGDECRRYYTNIVGKYGPQVKRALKKASKLDIAMIAPLHGPVWRSNIDYILDRYMKWATYTPEKAGVVIPYASAYGNTASAVDYLANRLSEQGVKDIRIFDVSKTDASYIIANIFKYSHVVFAAPTYNLNLFPAMKSFLDEMAILEIKNRQFAVIGNGTWSPTSTKEMIEFFDTQKGWTNLGDTITLKTAMVDDEKAQFDVLAKAIADSVKATEID</sequence>
<evidence type="ECO:0000259" key="5">
    <source>
        <dbReference type="PROSITE" id="PS50902"/>
    </source>
</evidence>
<accession>A0A0R1GUK0</accession>
<dbReference type="InterPro" id="IPR001279">
    <property type="entry name" value="Metallo-B-lactamas"/>
</dbReference>
<evidence type="ECO:0000256" key="3">
    <source>
        <dbReference type="ARBA" id="ARBA00022448"/>
    </source>
</evidence>
<dbReference type="SMART" id="SM00849">
    <property type="entry name" value="Lactamase_B"/>
    <property type="match status" value="1"/>
</dbReference>
<keyword evidence="4" id="KW-0249">Electron transport</keyword>
<evidence type="ECO:0000313" key="7">
    <source>
        <dbReference type="Proteomes" id="UP000051461"/>
    </source>
</evidence>
<comment type="cofactor">
    <cofactor evidence="1">
        <name>Fe cation</name>
        <dbReference type="ChEBI" id="CHEBI:24875"/>
    </cofactor>
</comment>
<dbReference type="STRING" id="1423726.FC07_GL000120"/>
<dbReference type="PROSITE" id="PS50902">
    <property type="entry name" value="FLAVODOXIN_LIKE"/>
    <property type="match status" value="1"/>
</dbReference>
<dbReference type="InterPro" id="IPR036866">
    <property type="entry name" value="RibonucZ/Hydroxyglut_hydro"/>
</dbReference>
<dbReference type="Proteomes" id="UP000051461">
    <property type="component" value="Unassembled WGS sequence"/>
</dbReference>
<dbReference type="Gene3D" id="3.40.50.360">
    <property type="match status" value="1"/>
</dbReference>
<dbReference type="GO" id="GO:0016651">
    <property type="term" value="F:oxidoreductase activity, acting on NAD(P)H"/>
    <property type="evidence" value="ECO:0007669"/>
    <property type="project" value="UniProtKB-ARBA"/>
</dbReference>
<dbReference type="AlphaFoldDB" id="A0A0R1GUK0"/>
<dbReference type="SUPFAM" id="SSF52218">
    <property type="entry name" value="Flavoproteins"/>
    <property type="match status" value="1"/>
</dbReference>
<comment type="similarity">
    <text evidence="2">In the N-terminal section; belongs to the zinc metallo-hydrolase group 3 family.</text>
</comment>
<evidence type="ECO:0000313" key="6">
    <source>
        <dbReference type="EMBL" id="KRK35393.1"/>
    </source>
</evidence>
<dbReference type="PANTHER" id="PTHR32145">
    <property type="entry name" value="DIFLAVIN FLAVOPROTEIN A 2-RELATED"/>
    <property type="match status" value="1"/>
</dbReference>
<reference evidence="6 7" key="1">
    <citation type="journal article" date="2015" name="Genome Announc.">
        <title>Expanding the biotechnology potential of lactobacilli through comparative genomics of 213 strains and associated genera.</title>
        <authorList>
            <person name="Sun Z."/>
            <person name="Harris H.M."/>
            <person name="McCann A."/>
            <person name="Guo C."/>
            <person name="Argimon S."/>
            <person name="Zhang W."/>
            <person name="Yang X."/>
            <person name="Jeffery I.B."/>
            <person name="Cooney J.C."/>
            <person name="Kagawa T.F."/>
            <person name="Liu W."/>
            <person name="Song Y."/>
            <person name="Salvetti E."/>
            <person name="Wrobel A."/>
            <person name="Rasinkangas P."/>
            <person name="Parkhill J."/>
            <person name="Rea M.C."/>
            <person name="O'Sullivan O."/>
            <person name="Ritari J."/>
            <person name="Douillard F.P."/>
            <person name="Paul Ross R."/>
            <person name="Yang R."/>
            <person name="Briner A.E."/>
            <person name="Felis G.E."/>
            <person name="de Vos W.M."/>
            <person name="Barrangou R."/>
            <person name="Klaenhammer T.R."/>
            <person name="Caufield P.W."/>
            <person name="Cui Y."/>
            <person name="Zhang H."/>
            <person name="O'Toole P.W."/>
        </authorList>
    </citation>
    <scope>NUCLEOTIDE SEQUENCE [LARGE SCALE GENOMIC DNA]</scope>
    <source>
        <strain evidence="6 7">DSM 20003</strain>
    </source>
</reference>
<dbReference type="Gene3D" id="3.60.15.10">
    <property type="entry name" value="Ribonuclease Z/Hydroxyacylglutathione hydrolase-like"/>
    <property type="match status" value="1"/>
</dbReference>
<dbReference type="InterPro" id="IPR029039">
    <property type="entry name" value="Flavoprotein-like_sf"/>
</dbReference>
<dbReference type="GO" id="GO:0010181">
    <property type="term" value="F:FMN binding"/>
    <property type="evidence" value="ECO:0007669"/>
    <property type="project" value="InterPro"/>
</dbReference>
<dbReference type="GO" id="GO:0046872">
    <property type="term" value="F:metal ion binding"/>
    <property type="evidence" value="ECO:0007669"/>
    <property type="project" value="InterPro"/>
</dbReference>
<dbReference type="PATRIC" id="fig|1423726.3.peg.128"/>
<comment type="caution">
    <text evidence="6">The sequence shown here is derived from an EMBL/GenBank/DDBJ whole genome shotgun (WGS) entry which is preliminary data.</text>
</comment>
<evidence type="ECO:0000256" key="1">
    <source>
        <dbReference type="ARBA" id="ARBA00001962"/>
    </source>
</evidence>
<dbReference type="EMBL" id="AZDA01000079">
    <property type="protein sequence ID" value="KRK35393.1"/>
    <property type="molecule type" value="Genomic_DNA"/>
</dbReference>
<gene>
    <name evidence="6" type="ORF">FC07_GL000120</name>
</gene>
<evidence type="ECO:0000256" key="4">
    <source>
        <dbReference type="ARBA" id="ARBA00022982"/>
    </source>
</evidence>
<keyword evidence="3" id="KW-0813">Transport</keyword>
<dbReference type="InterPro" id="IPR045761">
    <property type="entry name" value="ODP_dom"/>
</dbReference>
<feature type="domain" description="Flavodoxin-like" evidence="5">
    <location>
        <begin position="257"/>
        <end position="397"/>
    </location>
</feature>
<dbReference type="InterPro" id="IPR008254">
    <property type="entry name" value="Flavodoxin/NO_synth"/>
</dbReference>